<protein>
    <recommendedName>
        <fullName evidence="3">DUF2399 domain-containing protein</fullName>
    </recommendedName>
</protein>
<gene>
    <name evidence="1" type="ORF">GCM10022279_09070</name>
</gene>
<organism evidence="1 2">
    <name type="scientific">Comamonas faecalis</name>
    <dbReference type="NCBI Taxonomy" id="1387849"/>
    <lineage>
        <taxon>Bacteria</taxon>
        <taxon>Pseudomonadati</taxon>
        <taxon>Pseudomonadota</taxon>
        <taxon>Betaproteobacteria</taxon>
        <taxon>Burkholderiales</taxon>
        <taxon>Comamonadaceae</taxon>
        <taxon>Comamonas</taxon>
    </lineage>
</organism>
<dbReference type="SUPFAM" id="SSF56726">
    <property type="entry name" value="DNA topoisomerase IV, alpha subunit"/>
    <property type="match status" value="1"/>
</dbReference>
<evidence type="ECO:0008006" key="3">
    <source>
        <dbReference type="Google" id="ProtNLM"/>
    </source>
</evidence>
<name>A0ABP7QU75_9BURK</name>
<dbReference type="InterPro" id="IPR036078">
    <property type="entry name" value="Spo11/TopoVI_A_sf"/>
</dbReference>
<sequence length="389" mass="42450">MGTLRAETMGRGRRTRCGPPFSALPALRPAQAALLRDWLRGHAAERRWQTLLDQAGAERLELADELLTLLLACGALQTRERFVHAQWRVERVVWADLAALQQALGLATRQEQSDQRDALAARLKTLAQQVPWLAPAARHCLDARVSDATRQARLDLLLALARWHEEQCFGLQRDFAQFARGHTKAISAGEWDWLAQHVALQELGIARFAPLLWLGGTLTLGTARGRIDVAAAGLCGLPAALLAAPVQVQAPQGYWLIENRASFERQALAAAPGTCVVWLPGQPPTSWRQAMAWLIAAAPAPARISCDPDPAGVAIALTAGALWDAAGLPWQPHAMEAAAWRQAPQLPLTAHDRDWLARLLARTDLPAPLRALCLALEQGGHKAEQEAWL</sequence>
<reference evidence="2" key="1">
    <citation type="journal article" date="2019" name="Int. J. Syst. Evol. Microbiol.">
        <title>The Global Catalogue of Microorganisms (GCM) 10K type strain sequencing project: providing services to taxonomists for standard genome sequencing and annotation.</title>
        <authorList>
            <consortium name="The Broad Institute Genomics Platform"/>
            <consortium name="The Broad Institute Genome Sequencing Center for Infectious Disease"/>
            <person name="Wu L."/>
            <person name="Ma J."/>
        </authorList>
    </citation>
    <scope>NUCLEOTIDE SEQUENCE [LARGE SCALE GENOMIC DNA]</scope>
    <source>
        <strain evidence="2">JCM 17561</strain>
    </source>
</reference>
<accession>A0ABP7QU75</accession>
<dbReference type="Proteomes" id="UP001501627">
    <property type="component" value="Unassembled WGS sequence"/>
</dbReference>
<evidence type="ECO:0000313" key="1">
    <source>
        <dbReference type="EMBL" id="GAA3988154.1"/>
    </source>
</evidence>
<comment type="caution">
    <text evidence="1">The sequence shown here is derived from an EMBL/GenBank/DDBJ whole genome shotgun (WGS) entry which is preliminary data.</text>
</comment>
<proteinExistence type="predicted"/>
<keyword evidence="2" id="KW-1185">Reference proteome</keyword>
<evidence type="ECO:0000313" key="2">
    <source>
        <dbReference type="Proteomes" id="UP001501627"/>
    </source>
</evidence>
<dbReference type="RefSeq" id="WP_344868469.1">
    <property type="nucleotide sequence ID" value="NZ_BAABBP010000005.1"/>
</dbReference>
<dbReference type="EMBL" id="BAABBP010000005">
    <property type="protein sequence ID" value="GAA3988154.1"/>
    <property type="molecule type" value="Genomic_DNA"/>
</dbReference>